<dbReference type="Proteomes" id="UP000295252">
    <property type="component" value="Chromosome IV"/>
</dbReference>
<evidence type="ECO:0000256" key="3">
    <source>
        <dbReference type="ARBA" id="ARBA00022777"/>
    </source>
</evidence>
<dbReference type="InterPro" id="IPR052751">
    <property type="entry name" value="Plant_MAPKKK"/>
</dbReference>
<feature type="binding site" evidence="5">
    <location>
        <position position="44"/>
    </location>
    <ligand>
        <name>ATP</name>
        <dbReference type="ChEBI" id="CHEBI:30616"/>
    </ligand>
</feature>
<evidence type="ECO:0000313" key="9">
    <source>
        <dbReference type="Proteomes" id="UP000295252"/>
    </source>
</evidence>
<dbReference type="InterPro" id="IPR008271">
    <property type="entry name" value="Ser/Thr_kinase_AS"/>
</dbReference>
<evidence type="ECO:0000256" key="4">
    <source>
        <dbReference type="ARBA" id="ARBA00022840"/>
    </source>
</evidence>
<dbReference type="PROSITE" id="PS50011">
    <property type="entry name" value="PROTEIN_KINASE_DOM"/>
    <property type="match status" value="1"/>
</dbReference>
<protein>
    <recommendedName>
        <fullName evidence="7">Protein kinase domain-containing protein</fullName>
    </recommendedName>
</protein>
<dbReference type="OrthoDB" id="275301at2759"/>
<dbReference type="Pfam" id="PF00069">
    <property type="entry name" value="Pkinase"/>
    <property type="match status" value="1"/>
</dbReference>
<keyword evidence="2 5" id="KW-0547">Nucleotide-binding</keyword>
<evidence type="ECO:0000256" key="1">
    <source>
        <dbReference type="ARBA" id="ARBA00022679"/>
    </source>
</evidence>
<evidence type="ECO:0000256" key="6">
    <source>
        <dbReference type="RuleBase" id="RU000304"/>
    </source>
</evidence>
<gene>
    <name evidence="8" type="ORF">GSCOC_T00015037001</name>
</gene>
<dbReference type="PROSITE" id="PS00107">
    <property type="entry name" value="PROTEIN_KINASE_ATP"/>
    <property type="match status" value="1"/>
</dbReference>
<dbReference type="Gramene" id="CDO97638">
    <property type="protein sequence ID" value="CDO97638"/>
    <property type="gene ID" value="GSCOC_T00015037001"/>
</dbReference>
<comment type="similarity">
    <text evidence="6">Belongs to the protein kinase superfamily.</text>
</comment>
<dbReference type="SMART" id="SM00220">
    <property type="entry name" value="S_TKc"/>
    <property type="match status" value="1"/>
</dbReference>
<dbReference type="AlphaFoldDB" id="A0A068TQJ8"/>
<reference evidence="9" key="1">
    <citation type="journal article" date="2014" name="Science">
        <title>The coffee genome provides insight into the convergent evolution of caffeine biosynthesis.</title>
        <authorList>
            <person name="Denoeud F."/>
            <person name="Carretero-Paulet L."/>
            <person name="Dereeper A."/>
            <person name="Droc G."/>
            <person name="Guyot R."/>
            <person name="Pietrella M."/>
            <person name="Zheng C."/>
            <person name="Alberti A."/>
            <person name="Anthony F."/>
            <person name="Aprea G."/>
            <person name="Aury J.M."/>
            <person name="Bento P."/>
            <person name="Bernard M."/>
            <person name="Bocs S."/>
            <person name="Campa C."/>
            <person name="Cenci A."/>
            <person name="Combes M.C."/>
            <person name="Crouzillat D."/>
            <person name="Da Silva C."/>
            <person name="Daddiego L."/>
            <person name="De Bellis F."/>
            <person name="Dussert S."/>
            <person name="Garsmeur O."/>
            <person name="Gayraud T."/>
            <person name="Guignon V."/>
            <person name="Jahn K."/>
            <person name="Jamilloux V."/>
            <person name="Joet T."/>
            <person name="Labadie K."/>
            <person name="Lan T."/>
            <person name="Leclercq J."/>
            <person name="Lepelley M."/>
            <person name="Leroy T."/>
            <person name="Li L.T."/>
            <person name="Librado P."/>
            <person name="Lopez L."/>
            <person name="Munoz A."/>
            <person name="Noel B."/>
            <person name="Pallavicini A."/>
            <person name="Perrotta G."/>
            <person name="Poncet V."/>
            <person name="Pot D."/>
            <person name="Priyono X."/>
            <person name="Rigoreau M."/>
            <person name="Rouard M."/>
            <person name="Rozas J."/>
            <person name="Tranchant-Dubreuil C."/>
            <person name="VanBuren R."/>
            <person name="Zhang Q."/>
            <person name="Andrade A.C."/>
            <person name="Argout X."/>
            <person name="Bertrand B."/>
            <person name="de Kochko A."/>
            <person name="Graziosi G."/>
            <person name="Henry R.J."/>
            <person name="Jayarama X."/>
            <person name="Ming R."/>
            <person name="Nagai C."/>
            <person name="Rounsley S."/>
            <person name="Sankoff D."/>
            <person name="Giuliano G."/>
            <person name="Albert V.A."/>
            <person name="Wincker P."/>
            <person name="Lashermes P."/>
        </authorList>
    </citation>
    <scope>NUCLEOTIDE SEQUENCE [LARGE SCALE GENOMIC DNA]</scope>
    <source>
        <strain evidence="9">cv. DH200-94</strain>
    </source>
</reference>
<dbReference type="SUPFAM" id="SSF56112">
    <property type="entry name" value="Protein kinase-like (PK-like)"/>
    <property type="match status" value="1"/>
</dbReference>
<dbReference type="InterPro" id="IPR017441">
    <property type="entry name" value="Protein_kinase_ATP_BS"/>
</dbReference>
<dbReference type="GO" id="GO:0005524">
    <property type="term" value="F:ATP binding"/>
    <property type="evidence" value="ECO:0007669"/>
    <property type="project" value="UniProtKB-UniRule"/>
</dbReference>
<accession>A0A068TQJ8</accession>
<keyword evidence="3" id="KW-0418">Kinase</keyword>
<feature type="domain" description="Protein kinase" evidence="7">
    <location>
        <begin position="15"/>
        <end position="280"/>
    </location>
</feature>
<proteinExistence type="inferred from homology"/>
<dbReference type="PANTHER" id="PTHR48011:SF5">
    <property type="entry name" value="PROTEIN KINASE DOMAIN-CONTAINING PROTEIN"/>
    <property type="match status" value="1"/>
</dbReference>
<evidence type="ECO:0000256" key="5">
    <source>
        <dbReference type="PROSITE-ProRule" id="PRU10141"/>
    </source>
</evidence>
<keyword evidence="9" id="KW-1185">Reference proteome</keyword>
<dbReference type="GO" id="GO:0007165">
    <property type="term" value="P:signal transduction"/>
    <property type="evidence" value="ECO:0007669"/>
    <property type="project" value="TreeGrafter"/>
</dbReference>
<dbReference type="CDD" id="cd06606">
    <property type="entry name" value="STKc_MAPKKK"/>
    <property type="match status" value="1"/>
</dbReference>
<keyword evidence="6" id="KW-0723">Serine/threonine-protein kinase</keyword>
<keyword evidence="1" id="KW-0808">Transferase</keyword>
<dbReference type="PROSITE" id="PS00108">
    <property type="entry name" value="PROTEIN_KINASE_ST"/>
    <property type="match status" value="1"/>
</dbReference>
<dbReference type="PhylomeDB" id="A0A068TQJ8"/>
<dbReference type="InterPro" id="IPR000719">
    <property type="entry name" value="Prot_kinase_dom"/>
</dbReference>
<dbReference type="Gene3D" id="1.10.510.10">
    <property type="entry name" value="Transferase(Phosphotransferase) domain 1"/>
    <property type="match status" value="1"/>
</dbReference>
<keyword evidence="4 5" id="KW-0067">ATP-binding</keyword>
<dbReference type="InParanoid" id="A0A068TQJ8"/>
<dbReference type="STRING" id="49390.A0A068TQJ8"/>
<dbReference type="EMBL" id="HG739085">
    <property type="protein sequence ID" value="CDO97638.1"/>
    <property type="molecule type" value="Genomic_DNA"/>
</dbReference>
<evidence type="ECO:0000259" key="7">
    <source>
        <dbReference type="PROSITE" id="PS50011"/>
    </source>
</evidence>
<sequence>MAHECQCVSPQPTDWVKGEVVGSGSFGTVHLAIEKATGALFVVKSAESEIGIQSLENEADILENLDSQYIIKFLGKDFSSGANRYRKLNLFIEYMAGGSLAEVVEKFGGAVDEKLIRLYTKKILQGLKYLHDNGIVHCDLKCKNVLLGLSGNVKLADFGFAKRLNDRKKDKISMQFHKPNIGGTPFWMAPEVLRNEGLDFAADIWSLGCTVIEMANGCRPPWGDNFSNPMSAILKIACGNGVPEFPSNLSHEGKDFLSKCLQRNPKKRWTAEELLQHPFLLGESSQRKEETCSPASVLDLRFVHYDSDGSSVDEEFSSRVNPFSMRCQPMKSLVSEYHFVSSDEWVTVRS</sequence>
<dbReference type="OMA" id="IEYMAGG"/>
<organism evidence="8 9">
    <name type="scientific">Coffea canephora</name>
    <name type="common">Robusta coffee</name>
    <dbReference type="NCBI Taxonomy" id="49390"/>
    <lineage>
        <taxon>Eukaryota</taxon>
        <taxon>Viridiplantae</taxon>
        <taxon>Streptophyta</taxon>
        <taxon>Embryophyta</taxon>
        <taxon>Tracheophyta</taxon>
        <taxon>Spermatophyta</taxon>
        <taxon>Magnoliopsida</taxon>
        <taxon>eudicotyledons</taxon>
        <taxon>Gunneridae</taxon>
        <taxon>Pentapetalae</taxon>
        <taxon>asterids</taxon>
        <taxon>lamiids</taxon>
        <taxon>Gentianales</taxon>
        <taxon>Rubiaceae</taxon>
        <taxon>Ixoroideae</taxon>
        <taxon>Gardenieae complex</taxon>
        <taxon>Bertiereae - Coffeeae clade</taxon>
        <taxon>Coffeeae</taxon>
        <taxon>Coffea</taxon>
    </lineage>
</organism>
<name>A0A068TQJ8_COFCA</name>
<dbReference type="InterPro" id="IPR011009">
    <property type="entry name" value="Kinase-like_dom_sf"/>
</dbReference>
<evidence type="ECO:0000256" key="2">
    <source>
        <dbReference type="ARBA" id="ARBA00022741"/>
    </source>
</evidence>
<dbReference type="GO" id="GO:0004674">
    <property type="term" value="F:protein serine/threonine kinase activity"/>
    <property type="evidence" value="ECO:0007669"/>
    <property type="project" value="UniProtKB-KW"/>
</dbReference>
<evidence type="ECO:0000313" key="8">
    <source>
        <dbReference type="EMBL" id="CDO97638.1"/>
    </source>
</evidence>
<dbReference type="PANTHER" id="PTHR48011">
    <property type="entry name" value="CCR4-NOT TRANSCRIPTIONAL COMPLEX SUBUNIT CAF120-RELATED"/>
    <property type="match status" value="1"/>
</dbReference>